<comment type="cofactor">
    <cofactor evidence="1">
        <name>Fe cation</name>
        <dbReference type="ChEBI" id="CHEBI:24875"/>
    </cofactor>
</comment>
<dbReference type="GO" id="GO:0004748">
    <property type="term" value="F:ribonucleoside-diphosphate reductase activity, thioredoxin disulfide as acceptor"/>
    <property type="evidence" value="ECO:0007669"/>
    <property type="project" value="UniProtKB-EC"/>
</dbReference>
<evidence type="ECO:0000256" key="2">
    <source>
        <dbReference type="ARBA" id="ARBA00009303"/>
    </source>
</evidence>
<reference evidence="4" key="1">
    <citation type="submission" date="2021-01" db="EMBL/GenBank/DDBJ databases">
        <title>Modified the classification status of verrucomicrobia.</title>
        <authorList>
            <person name="Feng X."/>
        </authorList>
    </citation>
    <scope>NUCLEOTIDE SEQUENCE</scope>
    <source>
        <strain evidence="4">_KCTC 22039</strain>
    </source>
</reference>
<dbReference type="InterPro" id="IPR033909">
    <property type="entry name" value="RNR_small"/>
</dbReference>
<comment type="similarity">
    <text evidence="2">Belongs to the ribonucleoside diphosphate reductase small chain family.</text>
</comment>
<dbReference type="Pfam" id="PF00268">
    <property type="entry name" value="Ribonuc_red_sm"/>
    <property type="match status" value="1"/>
</dbReference>
<dbReference type="Proteomes" id="UP000624703">
    <property type="component" value="Unassembled WGS sequence"/>
</dbReference>
<dbReference type="GO" id="GO:0009263">
    <property type="term" value="P:deoxyribonucleotide biosynthetic process"/>
    <property type="evidence" value="ECO:0007669"/>
    <property type="project" value="InterPro"/>
</dbReference>
<dbReference type="CDD" id="cd01049">
    <property type="entry name" value="RNRR2"/>
    <property type="match status" value="1"/>
</dbReference>
<evidence type="ECO:0000256" key="1">
    <source>
        <dbReference type="ARBA" id="ARBA00001962"/>
    </source>
</evidence>
<dbReference type="InterPro" id="IPR000358">
    <property type="entry name" value="RNR_small_fam"/>
</dbReference>
<dbReference type="EC" id="1.17.4.1" evidence="3"/>
<protein>
    <recommendedName>
        <fullName evidence="3">ribonucleoside-diphosphate reductase</fullName>
        <ecNumber evidence="3">1.17.4.1</ecNumber>
    </recommendedName>
</protein>
<dbReference type="Gene3D" id="1.10.620.20">
    <property type="entry name" value="Ribonucleotide Reductase, subunit A"/>
    <property type="match status" value="1"/>
</dbReference>
<comment type="caution">
    <text evidence="4">The sequence shown here is derived from an EMBL/GenBank/DDBJ whole genome shotgun (WGS) entry which is preliminary data.</text>
</comment>
<dbReference type="RefSeq" id="WP_200309724.1">
    <property type="nucleotide sequence ID" value="NZ_JAENIM010000008.1"/>
</dbReference>
<dbReference type="InterPro" id="IPR009078">
    <property type="entry name" value="Ferritin-like_SF"/>
</dbReference>
<dbReference type="UniPathway" id="UPA00326"/>
<organism evidence="4 5">
    <name type="scientific">Persicirhabdus sediminis</name>
    <dbReference type="NCBI Taxonomy" id="454144"/>
    <lineage>
        <taxon>Bacteria</taxon>
        <taxon>Pseudomonadati</taxon>
        <taxon>Verrucomicrobiota</taxon>
        <taxon>Verrucomicrobiia</taxon>
        <taxon>Verrucomicrobiales</taxon>
        <taxon>Verrucomicrobiaceae</taxon>
        <taxon>Persicirhabdus</taxon>
    </lineage>
</organism>
<evidence type="ECO:0000313" key="4">
    <source>
        <dbReference type="EMBL" id="MBK1789681.1"/>
    </source>
</evidence>
<dbReference type="PANTHER" id="PTHR23409">
    <property type="entry name" value="RIBONUCLEOSIDE-DIPHOSPHATE REDUCTASE SMALL CHAIN"/>
    <property type="match status" value="1"/>
</dbReference>
<proteinExistence type="inferred from homology"/>
<name>A0A8J7MB07_9BACT</name>
<sequence>MADIIKVTLGDRVFELDREKAEEGYAAKKVINGRQSMFFNILPLKYTWAYNLYKQMKNDHWEPAEVNLTQDAVAWKQLPAEAQKLVKMALGSFALSQNIFASQGIYVLRDLVTAPELKLVFGRYVHEENTRSDVLVYLYGSLGLDPLECQDLASASGHHRQVEEFAQQNISQLTRNSDTKELANKQAFARNLFLYNQCLEGTQFFSQWACLFSLASQNKLPGVGQILSKLLQDVLYRIELFNQLLKELVSENPELWTEEFQAELVDIMKQAVELEQQLISQLPVDKVGLQAEALSQYIEHLADERLSACGLARQYFHHSSPLPWLDEQIHINTGTRVAPVQTAVLDAFDDDDL</sequence>
<dbReference type="InterPro" id="IPR012348">
    <property type="entry name" value="RNR-like"/>
</dbReference>
<evidence type="ECO:0000256" key="3">
    <source>
        <dbReference type="ARBA" id="ARBA00012274"/>
    </source>
</evidence>
<gene>
    <name evidence="4" type="ORF">JIN82_00785</name>
</gene>
<keyword evidence="5" id="KW-1185">Reference proteome</keyword>
<dbReference type="PANTHER" id="PTHR23409:SF18">
    <property type="entry name" value="RIBONUCLEOSIDE-DIPHOSPHATE REDUCTASE SUBUNIT M2"/>
    <property type="match status" value="1"/>
</dbReference>
<dbReference type="EMBL" id="JAENIM010000008">
    <property type="protein sequence ID" value="MBK1789681.1"/>
    <property type="molecule type" value="Genomic_DNA"/>
</dbReference>
<dbReference type="AlphaFoldDB" id="A0A8J7MB07"/>
<dbReference type="SUPFAM" id="SSF47240">
    <property type="entry name" value="Ferritin-like"/>
    <property type="match status" value="1"/>
</dbReference>
<evidence type="ECO:0000313" key="5">
    <source>
        <dbReference type="Proteomes" id="UP000624703"/>
    </source>
</evidence>
<accession>A0A8J7MB07</accession>